<dbReference type="Proteomes" id="UP000663880">
    <property type="component" value="Unassembled WGS sequence"/>
</dbReference>
<reference evidence="3" key="1">
    <citation type="submission" date="2021-02" db="EMBL/GenBank/DDBJ databases">
        <authorList>
            <person name="Steward A R."/>
        </authorList>
    </citation>
    <scope>NUCLEOTIDE SEQUENCE</scope>
</reference>
<keyword evidence="1" id="KW-1133">Transmembrane helix</keyword>
<dbReference type="GO" id="GO:0047372">
    <property type="term" value="F:monoacylglycerol lipase activity"/>
    <property type="evidence" value="ECO:0007669"/>
    <property type="project" value="TreeGrafter"/>
</dbReference>
<name>A0A821VDA1_9NEOP</name>
<feature type="domain" description="AB hydrolase-1" evidence="2">
    <location>
        <begin position="132"/>
        <end position="224"/>
    </location>
</feature>
<dbReference type="Pfam" id="PF00561">
    <property type="entry name" value="Abhydrolase_1"/>
    <property type="match status" value="2"/>
</dbReference>
<keyword evidence="1" id="KW-0812">Transmembrane</keyword>
<dbReference type="OrthoDB" id="10249433at2759"/>
<feature type="transmembrane region" description="Helical" evidence="1">
    <location>
        <begin position="363"/>
        <end position="390"/>
    </location>
</feature>
<sequence length="715" mass="81137">MHLLLFCLPLYSIATFLLGASITAGIFVFHVAVVPLIFKYSKSFKQNMIFANFAQWPFHIDYEDPAASGIEGARNINIEYQSMVDNCPVKLGIWHILPKSSYEKLKGSFEESADKEQLSKELDEELANSKYPIVLYCHGNSNSRAASHRIELYQFFQKMDFHTIAFDYRGYGDSTNVCPTERGVVEDSLIVYDWLNSTIQSSSQRPAVFVWGHSLGTGISSHLMGNLSELSRDVLKREPLPRPSGLILEAPFSNLADAVTHHPLSALVRWLPYFDNTFVSPFRSSEEYSFKSDSHLAKAKELPVLILHAKDDVVVPFVVGLKLYKSILESRNNDGSKVKLHAYDKQQNLGHKYICHAEDLEQVIGAILLTGASLTASVFFMQVAVLPLMFRYSKTVQRKMVFSNCINYPKNMDFENPSSCNVMGGRNFTIEFQSKVDNRPIKIGIWHFVPSSVLRELMSVNDEMTICDRLQRELENTHNTIVLYCHGNSNHRGSPHRLQMYRVFQELNFHVIAFDYRGYGDSSNVRPTENGVVEDALKVYSWLSGVVDERRRPMIVLWGHSLGTAIAANLVANLDDLCRSNNQKCLPAPDALVLEAPFNNLLDEIEKHPFSKLVSWLPYYKQSFVKPFSTSTEYSFTTDEYLARVTNLPLLILHSKGDRIVPYELAVKLYECVAQSRIKGGAVLQFHVFDRGHNDLCEAKKLPGVVRDFLNVIKK</sequence>
<dbReference type="SUPFAM" id="SSF53474">
    <property type="entry name" value="alpha/beta-Hydrolases"/>
    <property type="match status" value="2"/>
</dbReference>
<organism evidence="3 4">
    <name type="scientific">Pieris macdunnoughi</name>
    <dbReference type="NCBI Taxonomy" id="345717"/>
    <lineage>
        <taxon>Eukaryota</taxon>
        <taxon>Metazoa</taxon>
        <taxon>Ecdysozoa</taxon>
        <taxon>Arthropoda</taxon>
        <taxon>Hexapoda</taxon>
        <taxon>Insecta</taxon>
        <taxon>Pterygota</taxon>
        <taxon>Neoptera</taxon>
        <taxon>Endopterygota</taxon>
        <taxon>Lepidoptera</taxon>
        <taxon>Glossata</taxon>
        <taxon>Ditrysia</taxon>
        <taxon>Papilionoidea</taxon>
        <taxon>Pieridae</taxon>
        <taxon>Pierinae</taxon>
        <taxon>Pieris</taxon>
    </lineage>
</organism>
<keyword evidence="4" id="KW-1185">Reference proteome</keyword>
<comment type="caution">
    <text evidence="3">The sequence shown here is derived from an EMBL/GenBank/DDBJ whole genome shotgun (WGS) entry which is preliminary data.</text>
</comment>
<keyword evidence="1" id="KW-0472">Membrane</keyword>
<dbReference type="PANTHER" id="PTHR12277">
    <property type="entry name" value="ALPHA/BETA HYDROLASE DOMAIN-CONTAINING PROTEIN"/>
    <property type="match status" value="1"/>
</dbReference>
<dbReference type="EMBL" id="CAJOBZ010000041">
    <property type="protein sequence ID" value="CAF4905687.1"/>
    <property type="molecule type" value="Genomic_DNA"/>
</dbReference>
<evidence type="ECO:0000313" key="4">
    <source>
        <dbReference type="Proteomes" id="UP000663880"/>
    </source>
</evidence>
<evidence type="ECO:0000256" key="1">
    <source>
        <dbReference type="SAM" id="Phobius"/>
    </source>
</evidence>
<evidence type="ECO:0000259" key="2">
    <source>
        <dbReference type="Pfam" id="PF00561"/>
    </source>
</evidence>
<protein>
    <recommendedName>
        <fullName evidence="2">AB hydrolase-1 domain-containing protein</fullName>
    </recommendedName>
</protein>
<feature type="domain" description="AB hydrolase-1" evidence="2">
    <location>
        <begin position="481"/>
        <end position="580"/>
    </location>
</feature>
<dbReference type="GO" id="GO:0005789">
    <property type="term" value="C:endoplasmic reticulum membrane"/>
    <property type="evidence" value="ECO:0007669"/>
    <property type="project" value="TreeGrafter"/>
</dbReference>
<dbReference type="GO" id="GO:0006660">
    <property type="term" value="P:phosphatidylserine catabolic process"/>
    <property type="evidence" value="ECO:0007669"/>
    <property type="project" value="TreeGrafter"/>
</dbReference>
<gene>
    <name evidence="3" type="ORF">PMACD_LOCUS11681</name>
</gene>
<accession>A0A821VDA1</accession>
<dbReference type="Gene3D" id="3.40.50.1820">
    <property type="entry name" value="alpha/beta hydrolase"/>
    <property type="match status" value="2"/>
</dbReference>
<dbReference type="PANTHER" id="PTHR12277:SF194">
    <property type="entry name" value="FI04476P"/>
    <property type="match status" value="1"/>
</dbReference>
<dbReference type="GO" id="GO:0004622">
    <property type="term" value="F:phosphatidylcholine lysophospholipase activity"/>
    <property type="evidence" value="ECO:0007669"/>
    <property type="project" value="TreeGrafter"/>
</dbReference>
<dbReference type="InterPro" id="IPR000073">
    <property type="entry name" value="AB_hydrolase_1"/>
</dbReference>
<proteinExistence type="predicted"/>
<dbReference type="InterPro" id="IPR029058">
    <property type="entry name" value="AB_hydrolase_fold"/>
</dbReference>
<dbReference type="AlphaFoldDB" id="A0A821VDA1"/>
<dbReference type="GO" id="GO:0052651">
    <property type="term" value="P:monoacylglycerol catabolic process"/>
    <property type="evidence" value="ECO:0007669"/>
    <property type="project" value="TreeGrafter"/>
</dbReference>
<evidence type="ECO:0000313" key="3">
    <source>
        <dbReference type="EMBL" id="CAF4905687.1"/>
    </source>
</evidence>